<reference evidence="1" key="1">
    <citation type="submission" date="2022-08" db="EMBL/GenBank/DDBJ databases">
        <authorList>
            <person name="Gutierrez-Valencia J."/>
        </authorList>
    </citation>
    <scope>NUCLEOTIDE SEQUENCE</scope>
</reference>
<evidence type="ECO:0000313" key="1">
    <source>
        <dbReference type="EMBL" id="CAI0542109.1"/>
    </source>
</evidence>
<protein>
    <submittedName>
        <fullName evidence="1">Uncharacterized protein</fullName>
    </submittedName>
</protein>
<sequence>KTTQRRARRATFRQRLFAHLTNLLHRLPLPPLVILRRHQPPYPSLDLLRRHHHPTVPPVIHLDLFRQPQLLHQLKRIQLLLRVHWPRPDRHTKPYALQHRVPPAV</sequence>
<gene>
    <name evidence="1" type="ORF">LITE_LOCUS42362</name>
</gene>
<dbReference type="EMBL" id="CAMGYJ010000009">
    <property type="protein sequence ID" value="CAI0542109.1"/>
    <property type="molecule type" value="Genomic_DNA"/>
</dbReference>
<proteinExistence type="predicted"/>
<comment type="caution">
    <text evidence="1">The sequence shown here is derived from an EMBL/GenBank/DDBJ whole genome shotgun (WGS) entry which is preliminary data.</text>
</comment>
<dbReference type="AlphaFoldDB" id="A0AAV0QCS0"/>
<evidence type="ECO:0000313" key="2">
    <source>
        <dbReference type="Proteomes" id="UP001154282"/>
    </source>
</evidence>
<feature type="non-terminal residue" evidence="1">
    <location>
        <position position="1"/>
    </location>
</feature>
<organism evidence="1 2">
    <name type="scientific">Linum tenue</name>
    <dbReference type="NCBI Taxonomy" id="586396"/>
    <lineage>
        <taxon>Eukaryota</taxon>
        <taxon>Viridiplantae</taxon>
        <taxon>Streptophyta</taxon>
        <taxon>Embryophyta</taxon>
        <taxon>Tracheophyta</taxon>
        <taxon>Spermatophyta</taxon>
        <taxon>Magnoliopsida</taxon>
        <taxon>eudicotyledons</taxon>
        <taxon>Gunneridae</taxon>
        <taxon>Pentapetalae</taxon>
        <taxon>rosids</taxon>
        <taxon>fabids</taxon>
        <taxon>Malpighiales</taxon>
        <taxon>Linaceae</taxon>
        <taxon>Linum</taxon>
    </lineage>
</organism>
<dbReference type="Proteomes" id="UP001154282">
    <property type="component" value="Unassembled WGS sequence"/>
</dbReference>
<keyword evidence="2" id="KW-1185">Reference proteome</keyword>
<name>A0AAV0QCS0_9ROSI</name>
<accession>A0AAV0QCS0</accession>